<dbReference type="InParanoid" id="A0A2P5E5V6"/>
<keyword evidence="2" id="KW-1185">Reference proteome</keyword>
<evidence type="ECO:0000313" key="1">
    <source>
        <dbReference type="EMBL" id="PON80927.1"/>
    </source>
</evidence>
<organism evidence="1 2">
    <name type="scientific">Trema orientale</name>
    <name type="common">Charcoal tree</name>
    <name type="synonym">Celtis orientalis</name>
    <dbReference type="NCBI Taxonomy" id="63057"/>
    <lineage>
        <taxon>Eukaryota</taxon>
        <taxon>Viridiplantae</taxon>
        <taxon>Streptophyta</taxon>
        <taxon>Embryophyta</taxon>
        <taxon>Tracheophyta</taxon>
        <taxon>Spermatophyta</taxon>
        <taxon>Magnoliopsida</taxon>
        <taxon>eudicotyledons</taxon>
        <taxon>Gunneridae</taxon>
        <taxon>Pentapetalae</taxon>
        <taxon>rosids</taxon>
        <taxon>fabids</taxon>
        <taxon>Rosales</taxon>
        <taxon>Cannabaceae</taxon>
        <taxon>Trema</taxon>
    </lineage>
</organism>
<evidence type="ECO:0000313" key="2">
    <source>
        <dbReference type="Proteomes" id="UP000237000"/>
    </source>
</evidence>
<protein>
    <submittedName>
        <fullName evidence="1">Uncharacterized protein</fullName>
    </submittedName>
</protein>
<dbReference type="AlphaFoldDB" id="A0A2P5E5V6"/>
<accession>A0A2P5E5V6</accession>
<gene>
    <name evidence="1" type="ORF">TorRG33x02_232600</name>
</gene>
<comment type="caution">
    <text evidence="1">The sequence shown here is derived from an EMBL/GenBank/DDBJ whole genome shotgun (WGS) entry which is preliminary data.</text>
</comment>
<sequence length="64" mass="7259">MAGLDGLNRQSRNQSECAVWPVYQSVRFEFVDSNRPNRTYIFAAGLGGFRVFKPQKPPKPAVKM</sequence>
<proteinExistence type="predicted"/>
<reference evidence="2" key="1">
    <citation type="submission" date="2016-06" db="EMBL/GenBank/DDBJ databases">
        <title>Parallel loss of symbiosis genes in relatives of nitrogen-fixing non-legume Parasponia.</title>
        <authorList>
            <person name="Van Velzen R."/>
            <person name="Holmer R."/>
            <person name="Bu F."/>
            <person name="Rutten L."/>
            <person name="Van Zeijl A."/>
            <person name="Liu W."/>
            <person name="Santuari L."/>
            <person name="Cao Q."/>
            <person name="Sharma T."/>
            <person name="Shen D."/>
            <person name="Roswanjaya Y."/>
            <person name="Wardhani T."/>
            <person name="Kalhor M.S."/>
            <person name="Jansen J."/>
            <person name="Van den Hoogen J."/>
            <person name="Gungor B."/>
            <person name="Hartog M."/>
            <person name="Hontelez J."/>
            <person name="Verver J."/>
            <person name="Yang W.-C."/>
            <person name="Schijlen E."/>
            <person name="Repin R."/>
            <person name="Schilthuizen M."/>
            <person name="Schranz E."/>
            <person name="Heidstra R."/>
            <person name="Miyata K."/>
            <person name="Fedorova E."/>
            <person name="Kohlen W."/>
            <person name="Bisseling T."/>
            <person name="Smit S."/>
            <person name="Geurts R."/>
        </authorList>
    </citation>
    <scope>NUCLEOTIDE SEQUENCE [LARGE SCALE GENOMIC DNA]</scope>
    <source>
        <strain evidence="2">cv. RG33-2</strain>
    </source>
</reference>
<dbReference type="EMBL" id="JXTC01000228">
    <property type="protein sequence ID" value="PON80927.1"/>
    <property type="molecule type" value="Genomic_DNA"/>
</dbReference>
<name>A0A2P5E5V6_TREOI</name>
<dbReference type="Proteomes" id="UP000237000">
    <property type="component" value="Unassembled WGS sequence"/>
</dbReference>